<comment type="caution">
    <text evidence="2">The sequence shown here is derived from an EMBL/GenBank/DDBJ whole genome shotgun (WGS) entry which is preliminary data.</text>
</comment>
<dbReference type="PANTHER" id="PTHR43422:SF3">
    <property type="entry name" value="THIAMINE THIAZOLE SYNTHASE"/>
    <property type="match status" value="1"/>
</dbReference>
<evidence type="ECO:0000313" key="2">
    <source>
        <dbReference type="EMBL" id="ROS45137.1"/>
    </source>
</evidence>
<accession>A0A3N2H893</accession>
<dbReference type="SUPFAM" id="SSF51905">
    <property type="entry name" value="FAD/NAD(P)-binding domain"/>
    <property type="match status" value="1"/>
</dbReference>
<reference evidence="2 3" key="1">
    <citation type="submission" date="2018-11" db="EMBL/GenBank/DDBJ databases">
        <title>Sequencing the genomes of 1000 actinobacteria strains.</title>
        <authorList>
            <person name="Klenk H.-P."/>
        </authorList>
    </citation>
    <scope>NUCLEOTIDE SEQUENCE [LARGE SCALE GENOMIC DNA]</scope>
    <source>
        <strain evidence="2 3">DSM 44348</strain>
    </source>
</reference>
<dbReference type="AlphaFoldDB" id="A0A3N2H893"/>
<dbReference type="Proteomes" id="UP000274843">
    <property type="component" value="Unassembled WGS sequence"/>
</dbReference>
<name>A0A3N2H893_9PSEU</name>
<feature type="region of interest" description="Disordered" evidence="1">
    <location>
        <begin position="439"/>
        <end position="462"/>
    </location>
</feature>
<keyword evidence="3" id="KW-1185">Reference proteome</keyword>
<dbReference type="EMBL" id="RKHY01000001">
    <property type="protein sequence ID" value="ROS45137.1"/>
    <property type="molecule type" value="Genomic_DNA"/>
</dbReference>
<dbReference type="GeneID" id="301848821"/>
<dbReference type="PANTHER" id="PTHR43422">
    <property type="entry name" value="THIAMINE THIAZOLE SYNTHASE"/>
    <property type="match status" value="1"/>
</dbReference>
<evidence type="ECO:0000256" key="1">
    <source>
        <dbReference type="SAM" id="MobiDB-lite"/>
    </source>
</evidence>
<dbReference type="Gene3D" id="3.50.50.60">
    <property type="entry name" value="FAD/NAD(P)-binding domain"/>
    <property type="match status" value="1"/>
</dbReference>
<feature type="compositionally biased region" description="Low complexity" evidence="1">
    <location>
        <begin position="442"/>
        <end position="455"/>
    </location>
</feature>
<organism evidence="2 3">
    <name type="scientific">Amycolatopsis thermoflava</name>
    <dbReference type="NCBI Taxonomy" id="84480"/>
    <lineage>
        <taxon>Bacteria</taxon>
        <taxon>Bacillati</taxon>
        <taxon>Actinomycetota</taxon>
        <taxon>Actinomycetes</taxon>
        <taxon>Pseudonocardiales</taxon>
        <taxon>Pseudonocardiaceae</taxon>
        <taxon>Amycolatopsis</taxon>
        <taxon>Amycolatopsis methanolica group</taxon>
    </lineage>
</organism>
<dbReference type="RefSeq" id="WP_123686920.1">
    <property type="nucleotide sequence ID" value="NZ_RKHY01000001.1"/>
</dbReference>
<dbReference type="InterPro" id="IPR036188">
    <property type="entry name" value="FAD/NAD-bd_sf"/>
</dbReference>
<proteinExistence type="predicted"/>
<protein>
    <submittedName>
        <fullName evidence="2">2-polyprenyl-6-methoxyphenol hydroxylase-like FAD-dependent oxidoreductase</fullName>
    </submittedName>
</protein>
<evidence type="ECO:0000313" key="3">
    <source>
        <dbReference type="Proteomes" id="UP000274843"/>
    </source>
</evidence>
<gene>
    <name evidence="2" type="ORF">EDD35_7595</name>
</gene>
<sequence>MTTQERTHAVVLGAGMGGLLAARVLAGFYDRVTVIERDHLDETVAHRRGIPQGRHVHALLPRGGEIVEELFPGLLGELVADGGTVLTDYSRLHFSPGGHRLSPEMDLPPMHQPSRPFLETHVRNRLRRLSTVDLRDGCDVSGLTTTAAGDRVTGVRLQRRAPGSPAETLSADLVVDALGRGARTPAWLAELGYRRPAEVEVPVQLRYTSRLVRLRPGAVRETLVVVGATPERPNGMALFAYEDDTWLFTIAGYAGDHPSPQYDAMVDFAAQCAPPHLIEALRTAEPLSDVATFAFPASRWRRYDKLRRFPDGLLVFGDAICSFNPIYGQGMSVAALEALALRDCLRQGDRHLARRFFRAAAKPIGVAWKLSVGSDLTLPQVEAPRPLPVRLVNRYVAKVLTAAEEDPVVAAQFMRVSAFLDPPSALMRPSILARVTGTGRSLPRPAAAPGPALARTGSLQPR</sequence>